<proteinExistence type="predicted"/>
<name>A0A672FTU8_SALFA</name>
<organism evidence="1 2">
    <name type="scientific">Salarias fasciatus</name>
    <name type="common">Jewelled blenny</name>
    <name type="synonym">Blennius fasciatus</name>
    <dbReference type="NCBI Taxonomy" id="181472"/>
    <lineage>
        <taxon>Eukaryota</taxon>
        <taxon>Metazoa</taxon>
        <taxon>Chordata</taxon>
        <taxon>Craniata</taxon>
        <taxon>Vertebrata</taxon>
        <taxon>Euteleostomi</taxon>
        <taxon>Actinopterygii</taxon>
        <taxon>Neopterygii</taxon>
        <taxon>Teleostei</taxon>
        <taxon>Neoteleostei</taxon>
        <taxon>Acanthomorphata</taxon>
        <taxon>Ovalentaria</taxon>
        <taxon>Blenniimorphae</taxon>
        <taxon>Blenniiformes</taxon>
        <taxon>Blennioidei</taxon>
        <taxon>Blenniidae</taxon>
        <taxon>Salariinae</taxon>
        <taxon>Salarias</taxon>
    </lineage>
</organism>
<reference evidence="1" key="1">
    <citation type="submission" date="2019-06" db="EMBL/GenBank/DDBJ databases">
        <authorList>
            <consortium name="Wellcome Sanger Institute Data Sharing"/>
        </authorList>
    </citation>
    <scope>NUCLEOTIDE SEQUENCE [LARGE SCALE GENOMIC DNA]</scope>
</reference>
<dbReference type="Proteomes" id="UP000472267">
    <property type="component" value="Chromosome 15"/>
</dbReference>
<evidence type="ECO:0000313" key="1">
    <source>
        <dbReference type="Ensembl" id="ENSSFAP00005010048.1"/>
    </source>
</evidence>
<dbReference type="Ensembl" id="ENSSFAT00005010504.1">
    <property type="protein sequence ID" value="ENSSFAP00005010048.1"/>
    <property type="gene ID" value="ENSSFAG00005005716.1"/>
</dbReference>
<dbReference type="InParanoid" id="A0A672FTU8"/>
<dbReference type="AlphaFoldDB" id="A0A672FTU8"/>
<accession>A0A672FTU8</accession>
<protein>
    <submittedName>
        <fullName evidence="1">Uncharacterized protein</fullName>
    </submittedName>
</protein>
<reference evidence="1" key="2">
    <citation type="submission" date="2025-08" db="UniProtKB">
        <authorList>
            <consortium name="Ensembl"/>
        </authorList>
    </citation>
    <scope>IDENTIFICATION</scope>
</reference>
<reference evidence="1" key="3">
    <citation type="submission" date="2025-09" db="UniProtKB">
        <authorList>
            <consortium name="Ensembl"/>
        </authorList>
    </citation>
    <scope>IDENTIFICATION</scope>
</reference>
<evidence type="ECO:0000313" key="2">
    <source>
        <dbReference type="Proteomes" id="UP000472267"/>
    </source>
</evidence>
<sequence>HSTPPPRTITPPNFKDFRRCVYSADCVHTAGIKTLIPHTHGPDPTRCPLPSDFIQNVLICPTTRVENVQVQLKKTKVS</sequence>
<keyword evidence="2" id="KW-1185">Reference proteome</keyword>